<dbReference type="InterPro" id="IPR012678">
    <property type="entry name" value="Ribosomal_uL23/eL15/eS24_sf"/>
</dbReference>
<evidence type="ECO:0000256" key="4">
    <source>
        <dbReference type="ARBA" id="ARBA00022980"/>
    </source>
</evidence>
<dbReference type="NCBIfam" id="NF004363">
    <property type="entry name" value="PRK05738.2-4"/>
    <property type="match status" value="1"/>
</dbReference>
<name>A0ABM6AEQ8_9BACL</name>
<dbReference type="GO" id="GO:0005840">
    <property type="term" value="C:ribosome"/>
    <property type="evidence" value="ECO:0007669"/>
    <property type="project" value="UniProtKB-KW"/>
</dbReference>
<evidence type="ECO:0000256" key="7">
    <source>
        <dbReference type="RuleBase" id="RU003934"/>
    </source>
</evidence>
<dbReference type="PROSITE" id="PS00050">
    <property type="entry name" value="RIBOSOMAL_L23"/>
    <property type="match status" value="1"/>
</dbReference>
<dbReference type="PANTHER" id="PTHR11620">
    <property type="entry name" value="60S RIBOSOMAL PROTEIN L23A"/>
    <property type="match status" value="1"/>
</dbReference>
<evidence type="ECO:0000256" key="1">
    <source>
        <dbReference type="ARBA" id="ARBA00006700"/>
    </source>
</evidence>
<dbReference type="InterPro" id="IPR012677">
    <property type="entry name" value="Nucleotide-bd_a/b_plait_sf"/>
</dbReference>
<sequence>MKDPRDIIKRPIITENTMNLVGQRKYTFEVDVKANKTEVKDAVEKIFGVKVEKVNIMNYKGKFKRVGRYSGYTNRRRKAIVTLTPDSKEIELFEV</sequence>
<comment type="similarity">
    <text evidence="1 6 7">Belongs to the universal ribosomal protein uL23 family.</text>
</comment>
<dbReference type="SUPFAM" id="SSF54189">
    <property type="entry name" value="Ribosomal proteins S24e, L23 and L15e"/>
    <property type="match status" value="1"/>
</dbReference>
<organism evidence="8 9">
    <name type="scientific">Geobacillus subterraneus</name>
    <dbReference type="NCBI Taxonomy" id="129338"/>
    <lineage>
        <taxon>Bacteria</taxon>
        <taxon>Bacillati</taxon>
        <taxon>Bacillota</taxon>
        <taxon>Bacilli</taxon>
        <taxon>Bacillales</taxon>
        <taxon>Anoxybacillaceae</taxon>
        <taxon>Geobacillus</taxon>
    </lineage>
</organism>
<evidence type="ECO:0000313" key="8">
    <source>
        <dbReference type="EMBL" id="AMX84843.1"/>
    </source>
</evidence>
<evidence type="ECO:0000256" key="3">
    <source>
        <dbReference type="ARBA" id="ARBA00022884"/>
    </source>
</evidence>
<evidence type="ECO:0000313" key="9">
    <source>
        <dbReference type="Proteomes" id="UP000076226"/>
    </source>
</evidence>
<evidence type="ECO:0000256" key="5">
    <source>
        <dbReference type="ARBA" id="ARBA00023274"/>
    </source>
</evidence>
<comment type="subunit">
    <text evidence="6">Part of the 50S ribosomal subunit. Contacts protein L29, and trigger factor when it is bound to the ribosome.</text>
</comment>
<comment type="function">
    <text evidence="6">One of the early assembly proteins it binds 23S rRNA. One of the proteins that surrounds the polypeptide exit tunnel on the outside of the ribosome. Forms the main docking site for trigger factor binding to the ribosome.</text>
</comment>
<evidence type="ECO:0000256" key="2">
    <source>
        <dbReference type="ARBA" id="ARBA00022730"/>
    </source>
</evidence>
<keyword evidence="3 6" id="KW-0694">RNA-binding</keyword>
<dbReference type="Pfam" id="PF00276">
    <property type="entry name" value="Ribosomal_L23"/>
    <property type="match status" value="1"/>
</dbReference>
<evidence type="ECO:0000256" key="6">
    <source>
        <dbReference type="HAMAP-Rule" id="MF_01369"/>
    </source>
</evidence>
<dbReference type="InterPro" id="IPR013025">
    <property type="entry name" value="Ribosomal_uL23-like"/>
</dbReference>
<protein>
    <recommendedName>
        <fullName evidence="6">Large ribosomal subunit protein uL23</fullName>
    </recommendedName>
</protein>
<dbReference type="Gene3D" id="3.30.70.330">
    <property type="match status" value="1"/>
</dbReference>
<dbReference type="InterPro" id="IPR001014">
    <property type="entry name" value="Ribosomal_uL23_CS"/>
</dbReference>
<proteinExistence type="inferred from homology"/>
<keyword evidence="5 6" id="KW-0687">Ribonucleoprotein</keyword>
<keyword evidence="9" id="KW-1185">Reference proteome</keyword>
<reference evidence="8 9" key="1">
    <citation type="submission" date="2016-02" db="EMBL/GenBank/DDBJ databases">
        <title>Complete genome sequence of Geobacillus subterraneus KCTC 3922T.</title>
        <authorList>
            <person name="Lee D.-W."/>
            <person name="Lee Y.-J."/>
            <person name="Lee S.-J."/>
            <person name="Park G.-S."/>
            <person name="Lee S.-J."/>
            <person name="Shin J.-H."/>
        </authorList>
    </citation>
    <scope>NUCLEOTIDE SEQUENCE [LARGE SCALE GENOMIC DNA]</scope>
    <source>
        <strain evidence="8 9">KCTC 3922</strain>
    </source>
</reference>
<dbReference type="GeneID" id="87622324"/>
<dbReference type="EMBL" id="CP014342">
    <property type="protein sequence ID" value="AMX84843.1"/>
    <property type="molecule type" value="Genomic_DNA"/>
</dbReference>
<gene>
    <name evidence="6" type="primary">rplW</name>
    <name evidence="8" type="ORF">GS3922_15090</name>
</gene>
<keyword evidence="4 6" id="KW-0689">Ribosomal protein</keyword>
<keyword evidence="2 6" id="KW-0699">rRNA-binding</keyword>
<dbReference type="HAMAP" id="MF_01369_B">
    <property type="entry name" value="Ribosomal_uL23_B"/>
    <property type="match status" value="1"/>
</dbReference>
<dbReference type="Proteomes" id="UP000076226">
    <property type="component" value="Chromosome"/>
</dbReference>
<accession>A0ABM6AEQ8</accession>
<dbReference type="RefSeq" id="WP_008881942.1">
    <property type="nucleotide sequence ID" value="NZ_CP014342.1"/>
</dbReference>